<evidence type="ECO:0000313" key="1">
    <source>
        <dbReference type="EMBL" id="NEC20197.1"/>
    </source>
</evidence>
<evidence type="ECO:0000313" key="2">
    <source>
        <dbReference type="Proteomes" id="UP000469670"/>
    </source>
</evidence>
<comment type="caution">
    <text evidence="1">The sequence shown here is derived from an EMBL/GenBank/DDBJ whole genome shotgun (WGS) entry which is preliminary data.</text>
</comment>
<reference evidence="1 2" key="1">
    <citation type="submission" date="2020-01" db="EMBL/GenBank/DDBJ databases">
        <title>Insect and environment-associated Actinomycetes.</title>
        <authorList>
            <person name="Currrie C."/>
            <person name="Chevrette M."/>
            <person name="Carlson C."/>
            <person name="Stubbendieck R."/>
            <person name="Wendt-Pienkowski E."/>
        </authorList>
    </citation>
    <scope>NUCLEOTIDE SEQUENCE [LARGE SCALE GENOMIC DNA]</scope>
    <source>
        <strain evidence="1 2">SID7590</strain>
    </source>
</reference>
<name>A0A7K3RYA5_9ACTN</name>
<sequence>MEIVGIPEGTTIQFYADTGQGLAYNATHLDGWGDVHAPWPPLGSGQVSYNFTIRSMRPHEYHQLFGQNPQLGHHTPVLPGSAGVPDELRMCTGTPGTCPTDPREVAAGKVHTCHGILGVYPGDLHWLGCTGIVGGDRAVTGAALSGVSRSVTLGSDPDWLPGESDQWAMGEVNGGNVKRARSPETLRYVLGGYALLIGNGHRYAYMTYAEWQPDLVRNELTVRKGNWHDAGVLEFSGVPPQKQEFVEFAVSHFSQKKVEFHR</sequence>
<dbReference type="RefSeq" id="WP_164203839.1">
    <property type="nucleotide sequence ID" value="NZ_JAAGMP010000816.1"/>
</dbReference>
<organism evidence="1 2">
    <name type="scientific">Streptomyces parvus</name>
    <dbReference type="NCBI Taxonomy" id="66428"/>
    <lineage>
        <taxon>Bacteria</taxon>
        <taxon>Bacillati</taxon>
        <taxon>Actinomycetota</taxon>
        <taxon>Actinomycetes</taxon>
        <taxon>Kitasatosporales</taxon>
        <taxon>Streptomycetaceae</taxon>
        <taxon>Streptomyces</taxon>
    </lineage>
</organism>
<dbReference type="AlphaFoldDB" id="A0A7K3RYA5"/>
<proteinExistence type="predicted"/>
<protein>
    <submittedName>
        <fullName evidence="1">Uncharacterized protein</fullName>
    </submittedName>
</protein>
<accession>A0A7K3RYA5</accession>
<gene>
    <name evidence="1" type="ORF">G3I50_18365</name>
</gene>
<dbReference type="EMBL" id="JAAGMP010000816">
    <property type="protein sequence ID" value="NEC20197.1"/>
    <property type="molecule type" value="Genomic_DNA"/>
</dbReference>
<dbReference type="Proteomes" id="UP000469670">
    <property type="component" value="Unassembled WGS sequence"/>
</dbReference>